<reference evidence="2" key="1">
    <citation type="submission" date="2022-10" db="EMBL/GenBank/DDBJ databases">
        <authorList>
            <person name="Botero Cardona J."/>
        </authorList>
    </citation>
    <scope>NUCLEOTIDE SEQUENCE</scope>
    <source>
        <strain evidence="2">LMG 31819</strain>
        <strain evidence="3">R-53529</strain>
    </source>
</reference>
<dbReference type="Gene3D" id="1.10.1220.10">
    <property type="entry name" value="Met repressor-like"/>
    <property type="match status" value="1"/>
</dbReference>
<comment type="caution">
    <text evidence="2">The sequence shown here is derived from an EMBL/GenBank/DDBJ whole genome shotgun (WGS) entry which is preliminary data.</text>
</comment>
<organism evidence="2 4">
    <name type="scientific">Commensalibacter communis</name>
    <dbReference type="NCBI Taxonomy" id="2972786"/>
    <lineage>
        <taxon>Bacteria</taxon>
        <taxon>Pseudomonadati</taxon>
        <taxon>Pseudomonadota</taxon>
        <taxon>Alphaproteobacteria</taxon>
        <taxon>Acetobacterales</taxon>
        <taxon>Acetobacteraceae</taxon>
    </lineage>
</organism>
<accession>A0A9W4TNM7</accession>
<dbReference type="InterPro" id="IPR010985">
    <property type="entry name" value="Ribbon_hlx_hlx"/>
</dbReference>
<dbReference type="AlphaFoldDB" id="A0A9W4TNM7"/>
<evidence type="ECO:0000313" key="3">
    <source>
        <dbReference type="EMBL" id="CAI3960896.1"/>
    </source>
</evidence>
<dbReference type="RefSeq" id="WP_271790723.1">
    <property type="nucleotide sequence ID" value="NZ_CAMXCM010000013.1"/>
</dbReference>
<dbReference type="GO" id="GO:0003677">
    <property type="term" value="F:DNA binding"/>
    <property type="evidence" value="ECO:0007669"/>
    <property type="project" value="InterPro"/>
</dbReference>
<dbReference type="Proteomes" id="UP001154259">
    <property type="component" value="Unassembled WGS sequence"/>
</dbReference>
<dbReference type="EMBL" id="CAMXCM010000013">
    <property type="protein sequence ID" value="CAI3959173.1"/>
    <property type="molecule type" value="Genomic_DNA"/>
</dbReference>
<evidence type="ECO:0000313" key="2">
    <source>
        <dbReference type="EMBL" id="CAI3959173.1"/>
    </source>
</evidence>
<evidence type="ECO:0000313" key="4">
    <source>
        <dbReference type="Proteomes" id="UP001154255"/>
    </source>
</evidence>
<protein>
    <recommendedName>
        <fullName evidence="1">Arc-like DNA binding domain-containing protein</fullName>
    </recommendedName>
</protein>
<dbReference type="Pfam" id="PF03869">
    <property type="entry name" value="Arc"/>
    <property type="match status" value="1"/>
</dbReference>
<evidence type="ECO:0000313" key="5">
    <source>
        <dbReference type="Proteomes" id="UP001154259"/>
    </source>
</evidence>
<dbReference type="GO" id="GO:0006355">
    <property type="term" value="P:regulation of DNA-templated transcription"/>
    <property type="evidence" value="ECO:0007669"/>
    <property type="project" value="InterPro"/>
</dbReference>
<dbReference type="InterPro" id="IPR013321">
    <property type="entry name" value="Arc_rbn_hlx_hlx"/>
</dbReference>
<evidence type="ECO:0000259" key="1">
    <source>
        <dbReference type="Pfam" id="PF03869"/>
    </source>
</evidence>
<gene>
    <name evidence="3" type="ORF">R53529_LOCUS2310</name>
    <name evidence="2" type="ORF">R53530_LOCUS2317</name>
</gene>
<proteinExistence type="predicted"/>
<dbReference type="Proteomes" id="UP001154255">
    <property type="component" value="Unassembled WGS sequence"/>
</dbReference>
<dbReference type="SUPFAM" id="SSF47598">
    <property type="entry name" value="Ribbon-helix-helix"/>
    <property type="match status" value="1"/>
</dbReference>
<feature type="domain" description="Arc-like DNA binding" evidence="1">
    <location>
        <begin position="6"/>
        <end position="42"/>
    </location>
</feature>
<name>A0A9W4TNM7_9PROT</name>
<dbReference type="InterPro" id="IPR005569">
    <property type="entry name" value="Arc_DNA-bd_dom"/>
</dbReference>
<dbReference type="EMBL" id="CAMXCS010000013">
    <property type="protein sequence ID" value="CAI3960896.1"/>
    <property type="molecule type" value="Genomic_DNA"/>
</dbReference>
<sequence length="172" mass="20129">MTETTIQQFQLRLPSDLKQSIEKEAEHNNRSINAQILFMLQNYEENNGRVHFLSESVLHRLERFQKDNNYSSQVEAIEEILNDTLQKKDNGRDILNELHTAFKTEKNLRTLAKNILSSHLLVKNIIIEDNNFIEFTLADGSQGKMLKDGKMLYKSSAKDNYSIYTYSTYNYK</sequence>
<keyword evidence="5" id="KW-1185">Reference proteome</keyword>